<accession>A0A5M3WP97</accession>
<evidence type="ECO:0000313" key="3">
    <source>
        <dbReference type="Proteomes" id="UP000331127"/>
    </source>
</evidence>
<gene>
    <name evidence="2" type="ORF">Amac_026470</name>
</gene>
<evidence type="ECO:0000259" key="1">
    <source>
        <dbReference type="Pfam" id="PF18478"/>
    </source>
</evidence>
<proteinExistence type="predicted"/>
<dbReference type="Proteomes" id="UP000331127">
    <property type="component" value="Unassembled WGS sequence"/>
</dbReference>
<comment type="caution">
    <text evidence="2">The sequence shown here is derived from an EMBL/GenBank/DDBJ whole genome shotgun (WGS) entry which is preliminary data.</text>
</comment>
<dbReference type="Pfam" id="PF18478">
    <property type="entry name" value="PIN_10"/>
    <property type="match status" value="1"/>
</dbReference>
<dbReference type="AlphaFoldDB" id="A0A5M3WP97"/>
<sequence length="145" mass="16315">MAGEAQSSGLRFFVDRGLGSRIVPEMLRAEGWQLETMDERYGKSDSQRIPDTQWIEEATLNGDVIMCKDLRIAHNELEAQVVYMSAARVFGLSNRQITGPEMARSFLSHEPAIIAAARADGPYVMAVHLTHKLRRISLNYPPDIR</sequence>
<dbReference type="InterPro" id="IPR041375">
    <property type="entry name" value="VapC45_PIN-like"/>
</dbReference>
<protein>
    <recommendedName>
        <fullName evidence="1">VapC45 PIN like domain-containing protein</fullName>
    </recommendedName>
</protein>
<organism evidence="2 3">
    <name type="scientific">Acrocarpospora macrocephala</name>
    <dbReference type="NCBI Taxonomy" id="150177"/>
    <lineage>
        <taxon>Bacteria</taxon>
        <taxon>Bacillati</taxon>
        <taxon>Actinomycetota</taxon>
        <taxon>Actinomycetes</taxon>
        <taxon>Streptosporangiales</taxon>
        <taxon>Streptosporangiaceae</taxon>
        <taxon>Acrocarpospora</taxon>
    </lineage>
</organism>
<dbReference type="RefSeq" id="WP_281356280.1">
    <property type="nucleotide sequence ID" value="NZ_BAAAHL010000065.1"/>
</dbReference>
<feature type="domain" description="VapC45 PIN like" evidence="1">
    <location>
        <begin position="11"/>
        <end position="93"/>
    </location>
</feature>
<dbReference type="EMBL" id="BLAE01000013">
    <property type="protein sequence ID" value="GES09051.1"/>
    <property type="molecule type" value="Genomic_DNA"/>
</dbReference>
<reference evidence="2 3" key="1">
    <citation type="submission" date="2019-10" db="EMBL/GenBank/DDBJ databases">
        <title>Whole genome shotgun sequence of Acrocarpospora macrocephala NBRC 16266.</title>
        <authorList>
            <person name="Ichikawa N."/>
            <person name="Kimura A."/>
            <person name="Kitahashi Y."/>
            <person name="Komaki H."/>
            <person name="Oguchi A."/>
        </authorList>
    </citation>
    <scope>NUCLEOTIDE SEQUENCE [LARGE SCALE GENOMIC DNA]</scope>
    <source>
        <strain evidence="2 3">NBRC 16266</strain>
    </source>
</reference>
<evidence type="ECO:0000313" key="2">
    <source>
        <dbReference type="EMBL" id="GES09051.1"/>
    </source>
</evidence>
<name>A0A5M3WP97_9ACTN</name>
<keyword evidence="3" id="KW-1185">Reference proteome</keyword>